<dbReference type="GO" id="GO:0005737">
    <property type="term" value="C:cytoplasm"/>
    <property type="evidence" value="ECO:0007669"/>
    <property type="project" value="UniProtKB-SubCell"/>
</dbReference>
<evidence type="ECO:0000256" key="5">
    <source>
        <dbReference type="ARBA" id="ARBA00022801"/>
    </source>
</evidence>
<comment type="function">
    <text evidence="7">Single strand-specific metallo-endoribonuclease involved in late-stage 70S ribosome quality control and in maturation of the 3' terminus of the 16S rRNA.</text>
</comment>
<evidence type="ECO:0000313" key="9">
    <source>
        <dbReference type="Proteomes" id="UP000199452"/>
    </source>
</evidence>
<evidence type="ECO:0000256" key="4">
    <source>
        <dbReference type="ARBA" id="ARBA00022759"/>
    </source>
</evidence>
<keyword evidence="7" id="KW-0690">Ribosome biogenesis</keyword>
<dbReference type="GO" id="GO:0008270">
    <property type="term" value="F:zinc ion binding"/>
    <property type="evidence" value="ECO:0007669"/>
    <property type="project" value="UniProtKB-UniRule"/>
</dbReference>
<feature type="binding site" evidence="7">
    <location>
        <position position="117"/>
    </location>
    <ligand>
        <name>Zn(2+)</name>
        <dbReference type="ChEBI" id="CHEBI:29105"/>
        <note>catalytic</note>
    </ligand>
</feature>
<keyword evidence="7" id="KW-0698">rRNA processing</keyword>
<evidence type="ECO:0000256" key="3">
    <source>
        <dbReference type="ARBA" id="ARBA00022723"/>
    </source>
</evidence>
<keyword evidence="6 7" id="KW-0862">Zinc</keyword>
<keyword evidence="4 7" id="KW-0255">Endonuclease</keyword>
<dbReference type="GO" id="GO:0004222">
    <property type="term" value="F:metalloendopeptidase activity"/>
    <property type="evidence" value="ECO:0007669"/>
    <property type="project" value="InterPro"/>
</dbReference>
<feature type="binding site" evidence="7">
    <location>
        <position position="111"/>
    </location>
    <ligand>
        <name>Zn(2+)</name>
        <dbReference type="ChEBI" id="CHEBI:29105"/>
        <note>catalytic</note>
    </ligand>
</feature>
<evidence type="ECO:0000256" key="1">
    <source>
        <dbReference type="ARBA" id="ARBA00010875"/>
    </source>
</evidence>
<comment type="similarity">
    <text evidence="1 7">Belongs to the endoribonuclease YbeY family.</text>
</comment>
<dbReference type="AlphaFoldDB" id="A0A1G6GXU2"/>
<comment type="subcellular location">
    <subcellularLocation>
        <location evidence="7">Cytoplasm</location>
    </subcellularLocation>
</comment>
<dbReference type="EC" id="3.1.-.-" evidence="7"/>
<evidence type="ECO:0000256" key="2">
    <source>
        <dbReference type="ARBA" id="ARBA00022722"/>
    </source>
</evidence>
<evidence type="ECO:0000256" key="6">
    <source>
        <dbReference type="ARBA" id="ARBA00022833"/>
    </source>
</evidence>
<reference evidence="8 9" key="1">
    <citation type="submission" date="2016-09" db="EMBL/GenBank/DDBJ databases">
        <authorList>
            <person name="Capua I."/>
            <person name="De Benedictis P."/>
            <person name="Joannis T."/>
            <person name="Lombin L.H."/>
            <person name="Cattoli G."/>
        </authorList>
    </citation>
    <scope>NUCLEOTIDE SEQUENCE [LARGE SCALE GENOMIC DNA]</scope>
    <source>
        <strain evidence="8 9">A7P-90m</strain>
    </source>
</reference>
<dbReference type="InterPro" id="IPR023091">
    <property type="entry name" value="MetalPrtase_cat_dom_sf_prd"/>
</dbReference>
<keyword evidence="5 7" id="KW-0378">Hydrolase</keyword>
<dbReference type="GO" id="GO:0004521">
    <property type="term" value="F:RNA endonuclease activity"/>
    <property type="evidence" value="ECO:0007669"/>
    <property type="project" value="UniProtKB-UniRule"/>
</dbReference>
<dbReference type="Pfam" id="PF02130">
    <property type="entry name" value="YbeY"/>
    <property type="match status" value="1"/>
</dbReference>
<accession>A0A1G6GXU2</accession>
<dbReference type="NCBIfam" id="TIGR00043">
    <property type="entry name" value="rRNA maturation RNase YbeY"/>
    <property type="match status" value="1"/>
</dbReference>
<keyword evidence="2 7" id="KW-0540">Nuclease</keyword>
<dbReference type="STRING" id="1640674.SAMN05216323_100521"/>
<dbReference type="PANTHER" id="PTHR46986:SF1">
    <property type="entry name" value="ENDORIBONUCLEASE YBEY, CHLOROPLASTIC"/>
    <property type="match status" value="1"/>
</dbReference>
<dbReference type="SUPFAM" id="SSF55486">
    <property type="entry name" value="Metalloproteases ('zincins'), catalytic domain"/>
    <property type="match status" value="1"/>
</dbReference>
<organism evidence="8 9">
    <name type="scientific">Williamwhitmania taraxaci</name>
    <dbReference type="NCBI Taxonomy" id="1640674"/>
    <lineage>
        <taxon>Bacteria</taxon>
        <taxon>Pseudomonadati</taxon>
        <taxon>Bacteroidota</taxon>
        <taxon>Bacteroidia</taxon>
        <taxon>Bacteroidales</taxon>
        <taxon>Williamwhitmaniaceae</taxon>
        <taxon>Williamwhitmania</taxon>
    </lineage>
</organism>
<evidence type="ECO:0000256" key="7">
    <source>
        <dbReference type="HAMAP-Rule" id="MF_00009"/>
    </source>
</evidence>
<dbReference type="RefSeq" id="WP_092435174.1">
    <property type="nucleotide sequence ID" value="NZ_FMYP01000005.1"/>
</dbReference>
<dbReference type="Gene3D" id="3.40.390.30">
    <property type="entry name" value="Metalloproteases ('zincins'), catalytic domain"/>
    <property type="match status" value="1"/>
</dbReference>
<feature type="binding site" evidence="7">
    <location>
        <position position="107"/>
    </location>
    <ligand>
        <name>Zn(2+)</name>
        <dbReference type="ChEBI" id="CHEBI:29105"/>
        <note>catalytic</note>
    </ligand>
</feature>
<proteinExistence type="inferred from homology"/>
<gene>
    <name evidence="7" type="primary">ybeY</name>
    <name evidence="8" type="ORF">SAMN05216323_100521</name>
</gene>
<comment type="cofactor">
    <cofactor evidence="7">
        <name>Zn(2+)</name>
        <dbReference type="ChEBI" id="CHEBI:29105"/>
    </cofactor>
    <text evidence="7">Binds 1 zinc ion.</text>
</comment>
<dbReference type="OrthoDB" id="9811984at2"/>
<keyword evidence="3 7" id="KW-0479">Metal-binding</keyword>
<dbReference type="HAMAP" id="MF_00009">
    <property type="entry name" value="Endoribonucl_YbeY"/>
    <property type="match status" value="1"/>
</dbReference>
<dbReference type="Proteomes" id="UP000199452">
    <property type="component" value="Unassembled WGS sequence"/>
</dbReference>
<dbReference type="GO" id="GO:0006364">
    <property type="term" value="P:rRNA processing"/>
    <property type="evidence" value="ECO:0007669"/>
    <property type="project" value="UniProtKB-UniRule"/>
</dbReference>
<dbReference type="PANTHER" id="PTHR46986">
    <property type="entry name" value="ENDORIBONUCLEASE YBEY, CHLOROPLASTIC"/>
    <property type="match status" value="1"/>
</dbReference>
<sequence>MAISFYSEDTNYCLKNRRLLANWVKSCIANEGKKCGDISFIFCSDDHLLSINRQYLQHDYYTDVITFDYCTGDIVSGDIFVSVDTVRENSALFNKAFLDELHRVIIHGILHLCGHGDKSDQDASKMRLLEDNSLNLLPNK</sequence>
<evidence type="ECO:0000313" key="8">
    <source>
        <dbReference type="EMBL" id="SDB86799.1"/>
    </source>
</evidence>
<dbReference type="EMBL" id="FMYP01000005">
    <property type="protein sequence ID" value="SDB86799.1"/>
    <property type="molecule type" value="Genomic_DNA"/>
</dbReference>
<keyword evidence="9" id="KW-1185">Reference proteome</keyword>
<dbReference type="InterPro" id="IPR002036">
    <property type="entry name" value="YbeY"/>
</dbReference>
<name>A0A1G6GXU2_9BACT</name>
<keyword evidence="7" id="KW-0963">Cytoplasm</keyword>
<protein>
    <recommendedName>
        <fullName evidence="7">Endoribonuclease YbeY</fullName>
        <ecNumber evidence="7">3.1.-.-</ecNumber>
    </recommendedName>
</protein>